<evidence type="ECO:0000313" key="7">
    <source>
        <dbReference type="EMBL" id="KJU84359.1"/>
    </source>
</evidence>
<keyword evidence="2" id="KW-0169">Cobalamin biosynthesis</keyword>
<dbReference type="NCBIfam" id="TIGR02467">
    <property type="entry name" value="CbiE"/>
    <property type="match status" value="1"/>
</dbReference>
<keyword evidence="4 7" id="KW-0808">Transferase</keyword>
<dbReference type="UniPathway" id="UPA00148"/>
<evidence type="ECO:0000256" key="4">
    <source>
        <dbReference type="ARBA" id="ARBA00022679"/>
    </source>
</evidence>
<keyword evidence="3 7" id="KW-0489">Methyltransferase</keyword>
<dbReference type="AlphaFoldDB" id="A0A0F3GQY1"/>
<dbReference type="InterPro" id="IPR014777">
    <property type="entry name" value="4pyrrole_Mease_sub1"/>
</dbReference>
<dbReference type="Gene3D" id="3.40.1010.10">
    <property type="entry name" value="Cobalt-precorrin-4 Transmethylase, Domain 1"/>
    <property type="match status" value="1"/>
</dbReference>
<dbReference type="PANTHER" id="PTHR43182:SF1">
    <property type="entry name" value="COBALT-PRECORRIN-7 C(5)-METHYLTRANSFERASE"/>
    <property type="match status" value="1"/>
</dbReference>
<comment type="caution">
    <text evidence="7">The sequence shown here is derived from an EMBL/GenBank/DDBJ whole genome shotgun (WGS) entry which is preliminary data.</text>
</comment>
<dbReference type="SUPFAM" id="SSF53790">
    <property type="entry name" value="Tetrapyrrole methylase"/>
    <property type="match status" value="1"/>
</dbReference>
<gene>
    <name evidence="7" type="ORF">MBAV_003451</name>
</gene>
<evidence type="ECO:0000256" key="2">
    <source>
        <dbReference type="ARBA" id="ARBA00022573"/>
    </source>
</evidence>
<dbReference type="Proteomes" id="UP000033423">
    <property type="component" value="Unassembled WGS sequence"/>
</dbReference>
<evidence type="ECO:0000256" key="3">
    <source>
        <dbReference type="ARBA" id="ARBA00022603"/>
    </source>
</evidence>
<reference evidence="7 8" key="1">
    <citation type="submission" date="2015-02" db="EMBL/GenBank/DDBJ databases">
        <title>Single-cell genomics of uncultivated deep-branching MTB reveals a conserved set of magnetosome genes.</title>
        <authorList>
            <person name="Kolinko S."/>
            <person name="Richter M."/>
            <person name="Glockner F.O."/>
            <person name="Brachmann A."/>
            <person name="Schuler D."/>
        </authorList>
    </citation>
    <scope>NUCLEOTIDE SEQUENCE [LARGE SCALE GENOMIC DNA]</scope>
    <source>
        <strain evidence="7">TM-1</strain>
    </source>
</reference>
<feature type="domain" description="Tetrapyrrole methylase" evidence="6">
    <location>
        <begin position="3"/>
        <end position="192"/>
    </location>
</feature>
<evidence type="ECO:0000256" key="1">
    <source>
        <dbReference type="ARBA" id="ARBA00004953"/>
    </source>
</evidence>
<dbReference type="InterPro" id="IPR012818">
    <property type="entry name" value="CbiE"/>
</dbReference>
<protein>
    <submittedName>
        <fullName evidence="7">Precorrin-6y C5,15-methyltransferase (Decarboxylating), CbiE subunit</fullName>
    </submittedName>
</protein>
<name>A0A0F3GQY1_9BACT</name>
<dbReference type="InterPro" id="IPR035996">
    <property type="entry name" value="4pyrrol_Methylase_sf"/>
</dbReference>
<dbReference type="GO" id="GO:0008276">
    <property type="term" value="F:protein methyltransferase activity"/>
    <property type="evidence" value="ECO:0007669"/>
    <property type="project" value="InterPro"/>
</dbReference>
<evidence type="ECO:0000313" key="8">
    <source>
        <dbReference type="Proteomes" id="UP000033423"/>
    </source>
</evidence>
<comment type="pathway">
    <text evidence="1">Cofactor biosynthesis; adenosylcobalamin biosynthesis.</text>
</comment>
<evidence type="ECO:0000259" key="6">
    <source>
        <dbReference type="Pfam" id="PF00590"/>
    </source>
</evidence>
<evidence type="ECO:0000256" key="5">
    <source>
        <dbReference type="ARBA" id="ARBA00022691"/>
    </source>
</evidence>
<dbReference type="GO" id="GO:0032259">
    <property type="term" value="P:methylation"/>
    <property type="evidence" value="ECO:0007669"/>
    <property type="project" value="UniProtKB-KW"/>
</dbReference>
<dbReference type="InterPro" id="IPR050714">
    <property type="entry name" value="Cobalamin_biosynth_MTase"/>
</dbReference>
<dbReference type="EMBL" id="LACI01001504">
    <property type="protein sequence ID" value="KJU84359.1"/>
    <property type="molecule type" value="Genomic_DNA"/>
</dbReference>
<dbReference type="Gene3D" id="3.30.950.10">
    <property type="entry name" value="Methyltransferase, Cobalt-precorrin-4 Transmethylase, Domain 2"/>
    <property type="match status" value="1"/>
</dbReference>
<dbReference type="CDD" id="cd11644">
    <property type="entry name" value="Precorrin-6Y-MT"/>
    <property type="match status" value="1"/>
</dbReference>
<dbReference type="Pfam" id="PF00590">
    <property type="entry name" value="TP_methylase"/>
    <property type="match status" value="1"/>
</dbReference>
<accession>A0A0F3GQY1</accession>
<keyword evidence="8" id="KW-1185">Reference proteome</keyword>
<dbReference type="InterPro" id="IPR014776">
    <property type="entry name" value="4pyrrole_Mease_sub2"/>
</dbReference>
<proteinExistence type="predicted"/>
<dbReference type="GO" id="GO:0009236">
    <property type="term" value="P:cobalamin biosynthetic process"/>
    <property type="evidence" value="ECO:0007669"/>
    <property type="project" value="UniProtKB-UniPathway"/>
</dbReference>
<organism evidence="7 8">
    <name type="scientific">Candidatus Magnetobacterium bavaricum</name>
    <dbReference type="NCBI Taxonomy" id="29290"/>
    <lineage>
        <taxon>Bacteria</taxon>
        <taxon>Pseudomonadati</taxon>
        <taxon>Nitrospirota</taxon>
        <taxon>Thermodesulfovibrionia</taxon>
        <taxon>Thermodesulfovibrionales</taxon>
        <taxon>Candidatus Magnetobacteriaceae</taxon>
        <taxon>Candidatus Magnetobacterium</taxon>
    </lineage>
</organism>
<dbReference type="PANTHER" id="PTHR43182">
    <property type="entry name" value="COBALT-PRECORRIN-6B C(15)-METHYLTRANSFERASE (DECARBOXYLATING)"/>
    <property type="match status" value="1"/>
</dbReference>
<keyword evidence="5" id="KW-0949">S-adenosyl-L-methionine</keyword>
<dbReference type="InterPro" id="IPR000878">
    <property type="entry name" value="4pyrrol_Mease"/>
</dbReference>
<sequence>MHRITVISSGPGSADFMTLLAHRKASASEVLIGMQLQLSAVDTSACTCVYEESSINEILKLIEKHEGQEVGVLVTGDAGIFSLTQKISALFGKDAIKEVIPGVSSIQTGFARLKESWANVRVFSFHGREICGLDEVLAADRAAVLCDKVNNASELLRRMDALGLFQDNRRVFVCENLTLEDERVTEIANIDELKGLRGWTRQIVLLIKPVV</sequence>